<dbReference type="Gramene" id="KOM48134">
    <property type="protein sequence ID" value="KOM48134"/>
    <property type="gene ID" value="LR48_Vigan07g183800"/>
</dbReference>
<organism evidence="1 2">
    <name type="scientific">Phaseolus angularis</name>
    <name type="common">Azuki bean</name>
    <name type="synonym">Vigna angularis</name>
    <dbReference type="NCBI Taxonomy" id="3914"/>
    <lineage>
        <taxon>Eukaryota</taxon>
        <taxon>Viridiplantae</taxon>
        <taxon>Streptophyta</taxon>
        <taxon>Embryophyta</taxon>
        <taxon>Tracheophyta</taxon>
        <taxon>Spermatophyta</taxon>
        <taxon>Magnoliopsida</taxon>
        <taxon>eudicotyledons</taxon>
        <taxon>Gunneridae</taxon>
        <taxon>Pentapetalae</taxon>
        <taxon>rosids</taxon>
        <taxon>fabids</taxon>
        <taxon>Fabales</taxon>
        <taxon>Fabaceae</taxon>
        <taxon>Papilionoideae</taxon>
        <taxon>50 kb inversion clade</taxon>
        <taxon>NPAAA clade</taxon>
        <taxon>indigoferoid/millettioid clade</taxon>
        <taxon>Phaseoleae</taxon>
        <taxon>Vigna</taxon>
    </lineage>
</organism>
<proteinExistence type="predicted"/>
<sequence length="177" mass="20473">MLTGCHHRESRSKVQESKSTIHKAINLKVQVNRTLTLCATFVTRHVLTLYSELSCGVCHRPRYHNTLEWSLSPSTVPSTLYSKTLFIGFKRKENMRSYISRIFFNRTVSPSFLSLFLSEPFDHLLRLSSFFLLIKLPACAPIFTELLVKWHLGHGAYFSRAHFLFLEALTQGIFFSK</sequence>
<dbReference type="Proteomes" id="UP000053144">
    <property type="component" value="Chromosome 7"/>
</dbReference>
<dbReference type="EMBL" id="CM003377">
    <property type="protein sequence ID" value="KOM48134.1"/>
    <property type="molecule type" value="Genomic_DNA"/>
</dbReference>
<name>A0A0L9V027_PHAAN</name>
<protein>
    <submittedName>
        <fullName evidence="1">Uncharacterized protein</fullName>
    </submittedName>
</protein>
<evidence type="ECO:0000313" key="2">
    <source>
        <dbReference type="Proteomes" id="UP000053144"/>
    </source>
</evidence>
<dbReference type="AlphaFoldDB" id="A0A0L9V027"/>
<gene>
    <name evidence="1" type="ORF">LR48_Vigan07g183800</name>
</gene>
<reference evidence="2" key="1">
    <citation type="journal article" date="2015" name="Proc. Natl. Acad. Sci. U.S.A.">
        <title>Genome sequencing of adzuki bean (Vigna angularis) provides insight into high starch and low fat accumulation and domestication.</title>
        <authorList>
            <person name="Yang K."/>
            <person name="Tian Z."/>
            <person name="Chen C."/>
            <person name="Luo L."/>
            <person name="Zhao B."/>
            <person name="Wang Z."/>
            <person name="Yu L."/>
            <person name="Li Y."/>
            <person name="Sun Y."/>
            <person name="Li W."/>
            <person name="Chen Y."/>
            <person name="Li Y."/>
            <person name="Zhang Y."/>
            <person name="Ai D."/>
            <person name="Zhao J."/>
            <person name="Shang C."/>
            <person name="Ma Y."/>
            <person name="Wu B."/>
            <person name="Wang M."/>
            <person name="Gao L."/>
            <person name="Sun D."/>
            <person name="Zhang P."/>
            <person name="Guo F."/>
            <person name="Wang W."/>
            <person name="Li Y."/>
            <person name="Wang J."/>
            <person name="Varshney R.K."/>
            <person name="Wang J."/>
            <person name="Ling H.Q."/>
            <person name="Wan P."/>
        </authorList>
    </citation>
    <scope>NUCLEOTIDE SEQUENCE</scope>
    <source>
        <strain evidence="2">cv. Jingnong 6</strain>
    </source>
</reference>
<evidence type="ECO:0000313" key="1">
    <source>
        <dbReference type="EMBL" id="KOM48134.1"/>
    </source>
</evidence>
<accession>A0A0L9V027</accession>